<dbReference type="EMBL" id="QGKX02000996">
    <property type="protein sequence ID" value="KAF3558294.1"/>
    <property type="molecule type" value="Genomic_DNA"/>
</dbReference>
<proteinExistence type="predicted"/>
<evidence type="ECO:0000256" key="1">
    <source>
        <dbReference type="SAM" id="MobiDB-lite"/>
    </source>
</evidence>
<gene>
    <name evidence="2" type="ORF">F2Q69_00016013</name>
</gene>
<protein>
    <submittedName>
        <fullName evidence="2">Uncharacterized protein</fullName>
    </submittedName>
</protein>
<organism evidence="2 3">
    <name type="scientific">Brassica cretica</name>
    <name type="common">Mustard</name>
    <dbReference type="NCBI Taxonomy" id="69181"/>
    <lineage>
        <taxon>Eukaryota</taxon>
        <taxon>Viridiplantae</taxon>
        <taxon>Streptophyta</taxon>
        <taxon>Embryophyta</taxon>
        <taxon>Tracheophyta</taxon>
        <taxon>Spermatophyta</taxon>
        <taxon>Magnoliopsida</taxon>
        <taxon>eudicotyledons</taxon>
        <taxon>Gunneridae</taxon>
        <taxon>Pentapetalae</taxon>
        <taxon>rosids</taxon>
        <taxon>malvids</taxon>
        <taxon>Brassicales</taxon>
        <taxon>Brassicaceae</taxon>
        <taxon>Brassiceae</taxon>
        <taxon>Brassica</taxon>
    </lineage>
</organism>
<feature type="compositionally biased region" description="Basic residues" evidence="1">
    <location>
        <begin position="31"/>
        <end position="43"/>
    </location>
</feature>
<feature type="compositionally biased region" description="Gly residues" evidence="1">
    <location>
        <begin position="21"/>
        <end position="30"/>
    </location>
</feature>
<evidence type="ECO:0000313" key="2">
    <source>
        <dbReference type="EMBL" id="KAF3558294.1"/>
    </source>
</evidence>
<evidence type="ECO:0000313" key="3">
    <source>
        <dbReference type="Proteomes" id="UP000712600"/>
    </source>
</evidence>
<sequence>MSGALDMTLDESIKRAKAARSGGGGGGGRGSSRRGRGGGRGHGHGPNGFLGGGRGNGPARRGPLAVNARSSSFTINKASSSSGIS</sequence>
<dbReference type="AlphaFoldDB" id="A0A8S9QZ78"/>
<feature type="region of interest" description="Disordered" evidence="1">
    <location>
        <begin position="1"/>
        <end position="85"/>
    </location>
</feature>
<name>A0A8S9QZ78_BRACR</name>
<reference evidence="2" key="1">
    <citation type="submission" date="2019-12" db="EMBL/GenBank/DDBJ databases">
        <title>Genome sequencing and annotation of Brassica cretica.</title>
        <authorList>
            <person name="Studholme D.J."/>
            <person name="Sarris P."/>
        </authorList>
    </citation>
    <scope>NUCLEOTIDE SEQUENCE</scope>
    <source>
        <strain evidence="2">PFS-109/04</strain>
        <tissue evidence="2">Leaf</tissue>
    </source>
</reference>
<dbReference type="Proteomes" id="UP000712600">
    <property type="component" value="Unassembled WGS sequence"/>
</dbReference>
<feature type="compositionally biased region" description="Polar residues" evidence="1">
    <location>
        <begin position="68"/>
        <end position="85"/>
    </location>
</feature>
<feature type="compositionally biased region" description="Gly residues" evidence="1">
    <location>
        <begin position="44"/>
        <end position="56"/>
    </location>
</feature>
<comment type="caution">
    <text evidence="2">The sequence shown here is derived from an EMBL/GenBank/DDBJ whole genome shotgun (WGS) entry which is preliminary data.</text>
</comment>
<accession>A0A8S9QZ78</accession>